<evidence type="ECO:0000256" key="5">
    <source>
        <dbReference type="ARBA" id="ARBA00023136"/>
    </source>
</evidence>
<dbReference type="PANTHER" id="PTHR21716">
    <property type="entry name" value="TRANSMEMBRANE PROTEIN"/>
    <property type="match status" value="1"/>
</dbReference>
<comment type="caution">
    <text evidence="7">The sequence shown here is derived from an EMBL/GenBank/DDBJ whole genome shotgun (WGS) entry which is preliminary data.</text>
</comment>
<reference evidence="7 8" key="1">
    <citation type="submission" date="2017-11" db="EMBL/GenBank/DDBJ databases">
        <title>Genomic Encyclopedia of Archaeal and Bacterial Type Strains, Phase II (KMG-II): From Individual Species to Whole Genera.</title>
        <authorList>
            <person name="Goeker M."/>
        </authorList>
    </citation>
    <scope>NUCLEOTIDE SEQUENCE [LARGE SCALE GENOMIC DNA]</scope>
    <source>
        <strain evidence="7 8">DSM 28175</strain>
    </source>
</reference>
<dbReference type="InterPro" id="IPR002549">
    <property type="entry name" value="AI-2E-like"/>
</dbReference>
<proteinExistence type="inferred from homology"/>
<evidence type="ECO:0000256" key="1">
    <source>
        <dbReference type="ARBA" id="ARBA00004141"/>
    </source>
</evidence>
<evidence type="ECO:0000313" key="8">
    <source>
        <dbReference type="Proteomes" id="UP000242687"/>
    </source>
</evidence>
<dbReference type="Proteomes" id="UP000242687">
    <property type="component" value="Unassembled WGS sequence"/>
</dbReference>
<feature type="transmembrane region" description="Helical" evidence="6">
    <location>
        <begin position="327"/>
        <end position="352"/>
    </location>
</feature>
<evidence type="ECO:0000256" key="2">
    <source>
        <dbReference type="ARBA" id="ARBA00009773"/>
    </source>
</evidence>
<name>A0A2H9VW44_9SPHI</name>
<sequence length="380" mass="41344">MCYTCAYSDFLKLSHLLAVNNRMEKQRGAVNQTYTQKVWLTVGIVALLVSAILIARVAFNVLLMILSGTLISTYFHGLADFIERHTKWKRRLAMITGLILTIVIVGLIFWFMGTRIEQQITQLSQSLPETVTHLKEKLAQNEIGRQILEATNTKPAGNLLDTARSFFTTSFGVLGDVYIILFLGIFFTANPSIYKDGLLLLIPPAKKPMGRQIMDRVSLSLKGWLKGMMISMVLVAIMIGIGLTIVGIPGALVLALLTGFLEIVPTLGSVIAMIPGTLLGLTVSTNTGIVVAIIYIISQTITANIVNPLIQKKMINLPPALTLISQLVMGSVSGALGIIMAVPLLAITVILVDELYVKKINNVPEEKGKLVTTKGITSID</sequence>
<dbReference type="EMBL" id="PGFJ01000001">
    <property type="protein sequence ID" value="PJJ85053.1"/>
    <property type="molecule type" value="Genomic_DNA"/>
</dbReference>
<comment type="similarity">
    <text evidence="2">Belongs to the autoinducer-2 exporter (AI-2E) (TC 2.A.86) family.</text>
</comment>
<keyword evidence="8" id="KW-1185">Reference proteome</keyword>
<evidence type="ECO:0000313" key="7">
    <source>
        <dbReference type="EMBL" id="PJJ85053.1"/>
    </source>
</evidence>
<feature type="transmembrane region" description="Helical" evidence="6">
    <location>
        <begin position="38"/>
        <end position="71"/>
    </location>
</feature>
<dbReference type="GO" id="GO:0055085">
    <property type="term" value="P:transmembrane transport"/>
    <property type="evidence" value="ECO:0007669"/>
    <property type="project" value="TreeGrafter"/>
</dbReference>
<organism evidence="7 8">
    <name type="scientific">Mucilaginibacter auburnensis</name>
    <dbReference type="NCBI Taxonomy" id="1457233"/>
    <lineage>
        <taxon>Bacteria</taxon>
        <taxon>Pseudomonadati</taxon>
        <taxon>Bacteroidota</taxon>
        <taxon>Sphingobacteriia</taxon>
        <taxon>Sphingobacteriales</taxon>
        <taxon>Sphingobacteriaceae</taxon>
        <taxon>Mucilaginibacter</taxon>
    </lineage>
</organism>
<keyword evidence="5 6" id="KW-0472">Membrane</keyword>
<gene>
    <name evidence="7" type="ORF">CLV57_2076</name>
</gene>
<feature type="transmembrane region" description="Helical" evidence="6">
    <location>
        <begin position="223"/>
        <end position="246"/>
    </location>
</feature>
<protein>
    <submittedName>
        <fullName evidence="7">Putative PurR-regulated permease PerM</fullName>
    </submittedName>
</protein>
<keyword evidence="4 6" id="KW-1133">Transmembrane helix</keyword>
<feature type="transmembrane region" description="Helical" evidence="6">
    <location>
        <begin position="286"/>
        <end position="307"/>
    </location>
</feature>
<evidence type="ECO:0000256" key="4">
    <source>
        <dbReference type="ARBA" id="ARBA00022989"/>
    </source>
</evidence>
<accession>A0A2H9VW44</accession>
<feature type="transmembrane region" description="Helical" evidence="6">
    <location>
        <begin position="92"/>
        <end position="112"/>
    </location>
</feature>
<keyword evidence="3 6" id="KW-0812">Transmembrane</keyword>
<dbReference type="GO" id="GO:0016020">
    <property type="term" value="C:membrane"/>
    <property type="evidence" value="ECO:0007669"/>
    <property type="project" value="UniProtKB-SubCell"/>
</dbReference>
<feature type="transmembrane region" description="Helical" evidence="6">
    <location>
        <begin position="252"/>
        <end position="274"/>
    </location>
</feature>
<dbReference type="PANTHER" id="PTHR21716:SF62">
    <property type="entry name" value="TRANSPORT PROTEIN YDBI-RELATED"/>
    <property type="match status" value="1"/>
</dbReference>
<evidence type="ECO:0000256" key="6">
    <source>
        <dbReference type="SAM" id="Phobius"/>
    </source>
</evidence>
<evidence type="ECO:0000256" key="3">
    <source>
        <dbReference type="ARBA" id="ARBA00022692"/>
    </source>
</evidence>
<dbReference type="Pfam" id="PF01594">
    <property type="entry name" value="AI-2E_transport"/>
    <property type="match status" value="1"/>
</dbReference>
<comment type="subcellular location">
    <subcellularLocation>
        <location evidence="1">Membrane</location>
        <topology evidence="1">Multi-pass membrane protein</topology>
    </subcellularLocation>
</comment>
<dbReference type="AlphaFoldDB" id="A0A2H9VW44"/>